<sequence length="290" mass="33926">MSSDHKQTNPMTAAKHPKLKVSLNSISKPEVENSMQKLMSHELNNLLTELMKHEYGWVFSHPLDGTELGIDDYLTIVKKPMDLRTVRAKLGQNLYTSALDFAEDVRLTFNNAMLYCPVGHDVHIMAESLLRFFEEKCILIEIQFDNLLRKGKPVKPETVTTTTIEKPREEEEAPVDDSRDLTLDEKRRLYEEIQSLPYDKIDTVVQIIKKSSPELSLLQDYEIKLDIESLDMQTLWELYRFVSEYKESLSKRKQNQGFGSERDPESAHDINQDPNFVDYCSYWHRNFKRF</sequence>
<dbReference type="PRINTS" id="PR00503">
    <property type="entry name" value="BROMODOMAIN"/>
</dbReference>
<evidence type="ECO:0000256" key="4">
    <source>
        <dbReference type="PROSITE-ProRule" id="PRU00035"/>
    </source>
</evidence>
<dbReference type="Proteomes" id="UP001642260">
    <property type="component" value="Unassembled WGS sequence"/>
</dbReference>
<organism evidence="8 9">
    <name type="scientific">Eruca vesicaria subsp. sativa</name>
    <name type="common">Garden rocket</name>
    <name type="synonym">Eruca sativa</name>
    <dbReference type="NCBI Taxonomy" id="29727"/>
    <lineage>
        <taxon>Eukaryota</taxon>
        <taxon>Viridiplantae</taxon>
        <taxon>Streptophyta</taxon>
        <taxon>Embryophyta</taxon>
        <taxon>Tracheophyta</taxon>
        <taxon>Spermatophyta</taxon>
        <taxon>Magnoliopsida</taxon>
        <taxon>eudicotyledons</taxon>
        <taxon>Gunneridae</taxon>
        <taxon>Pentapetalae</taxon>
        <taxon>rosids</taxon>
        <taxon>malvids</taxon>
        <taxon>Brassicales</taxon>
        <taxon>Brassicaceae</taxon>
        <taxon>Brassiceae</taxon>
        <taxon>Eruca</taxon>
    </lineage>
</organism>
<dbReference type="AlphaFoldDB" id="A0ABC8M5L4"/>
<evidence type="ECO:0000256" key="1">
    <source>
        <dbReference type="ARBA" id="ARBA00023015"/>
    </source>
</evidence>
<evidence type="ECO:0000259" key="7">
    <source>
        <dbReference type="PROSITE" id="PS51525"/>
    </source>
</evidence>
<gene>
    <name evidence="8" type="ORF">ERUC_LOCUS43532</name>
</gene>
<evidence type="ECO:0000259" key="6">
    <source>
        <dbReference type="PROSITE" id="PS50014"/>
    </source>
</evidence>
<dbReference type="InterPro" id="IPR027353">
    <property type="entry name" value="NET_dom"/>
</dbReference>
<dbReference type="InterPro" id="IPR001487">
    <property type="entry name" value="Bromodomain"/>
</dbReference>
<evidence type="ECO:0008006" key="10">
    <source>
        <dbReference type="Google" id="ProtNLM"/>
    </source>
</evidence>
<dbReference type="Pfam" id="PF00439">
    <property type="entry name" value="Bromodomain"/>
    <property type="match status" value="1"/>
</dbReference>
<dbReference type="Gene3D" id="1.20.1270.220">
    <property type="match status" value="1"/>
</dbReference>
<proteinExistence type="predicted"/>
<feature type="region of interest" description="Disordered" evidence="5">
    <location>
        <begin position="156"/>
        <end position="179"/>
    </location>
</feature>
<dbReference type="EMBL" id="CAKOAT010930708">
    <property type="protein sequence ID" value="CAH8391049.1"/>
    <property type="molecule type" value="Genomic_DNA"/>
</dbReference>
<keyword evidence="3" id="KW-0804">Transcription</keyword>
<dbReference type="Pfam" id="PF17035">
    <property type="entry name" value="BET"/>
    <property type="match status" value="1"/>
</dbReference>
<accession>A0ABC8M5L4</accession>
<keyword evidence="1" id="KW-0805">Transcription regulation</keyword>
<dbReference type="InterPro" id="IPR036427">
    <property type="entry name" value="Bromodomain-like_sf"/>
</dbReference>
<dbReference type="Gene3D" id="1.20.920.10">
    <property type="entry name" value="Bromodomain-like"/>
    <property type="match status" value="1"/>
</dbReference>
<reference evidence="8 9" key="1">
    <citation type="submission" date="2022-03" db="EMBL/GenBank/DDBJ databases">
        <authorList>
            <person name="Macdonald S."/>
            <person name="Ahmed S."/>
            <person name="Newling K."/>
        </authorList>
    </citation>
    <scope>NUCLEOTIDE SEQUENCE [LARGE SCALE GENOMIC DNA]</scope>
</reference>
<dbReference type="SMART" id="SM00297">
    <property type="entry name" value="BROMO"/>
    <property type="match status" value="1"/>
</dbReference>
<evidence type="ECO:0000313" key="9">
    <source>
        <dbReference type="Proteomes" id="UP001642260"/>
    </source>
</evidence>
<keyword evidence="2 4" id="KW-0103">Bromodomain</keyword>
<evidence type="ECO:0000256" key="3">
    <source>
        <dbReference type="ARBA" id="ARBA00023163"/>
    </source>
</evidence>
<name>A0ABC8M5L4_ERUVS</name>
<feature type="domain" description="NET" evidence="7">
    <location>
        <begin position="171"/>
        <end position="253"/>
    </location>
</feature>
<feature type="domain" description="Bromo" evidence="6">
    <location>
        <begin position="51"/>
        <end position="123"/>
    </location>
</feature>
<evidence type="ECO:0000256" key="2">
    <source>
        <dbReference type="ARBA" id="ARBA00023117"/>
    </source>
</evidence>
<evidence type="ECO:0000256" key="5">
    <source>
        <dbReference type="SAM" id="MobiDB-lite"/>
    </source>
</evidence>
<evidence type="ECO:0000313" key="8">
    <source>
        <dbReference type="EMBL" id="CAH8391049.1"/>
    </source>
</evidence>
<dbReference type="SUPFAM" id="SSF47370">
    <property type="entry name" value="Bromodomain"/>
    <property type="match status" value="1"/>
</dbReference>
<keyword evidence="9" id="KW-1185">Reference proteome</keyword>
<protein>
    <recommendedName>
        <fullName evidence="10">Bromodomain-containing protein</fullName>
    </recommendedName>
</protein>
<dbReference type="PANTHER" id="PTHR45926">
    <property type="entry name" value="OSJNBA0053K19.4 PROTEIN"/>
    <property type="match status" value="1"/>
</dbReference>
<dbReference type="PROSITE" id="PS51525">
    <property type="entry name" value="NET"/>
    <property type="match status" value="1"/>
</dbReference>
<dbReference type="InterPro" id="IPR038336">
    <property type="entry name" value="NET_sf"/>
</dbReference>
<comment type="caution">
    <text evidence="8">The sequence shown here is derived from an EMBL/GenBank/DDBJ whole genome shotgun (WGS) entry which is preliminary data.</text>
</comment>
<dbReference type="PROSITE" id="PS50014">
    <property type="entry name" value="BROMODOMAIN_2"/>
    <property type="match status" value="1"/>
</dbReference>